<dbReference type="SUPFAM" id="SSF55681">
    <property type="entry name" value="Class II aaRS and biotin synthetases"/>
    <property type="match status" value="1"/>
</dbReference>
<dbReference type="SMART" id="SM00896">
    <property type="entry name" value="FDX-ACB"/>
    <property type="match status" value="1"/>
</dbReference>
<protein>
    <recommendedName>
        <fullName evidence="8">Phenylalanyl-tRNA synthetase</fullName>
    </recommendedName>
</protein>
<keyword evidence="2" id="KW-0436">Ligase</keyword>
<dbReference type="Proteomes" id="UP000221961">
    <property type="component" value="Chromosome"/>
</dbReference>
<sequence length="374" mass="40765">MSAYLTSAELSRALSVRDLTDPVQGGHALQVLLDAVLAALSAAWPGMTVRTVRIPPIVAIADNYDGLGYDPADVTRDARYTRYLSATTMLRSHTTADIPAVLRGYSAVPQGGSVDELIVVPGLAYRRDVVDRIHVGEPHQVDLWRLRSVPGTGESELRELVAHLVEAVLPGAAWRMTPAVHPYTQGGYQVDVRHDGEWLELAECGLIADRVLRGVGLDPGRWSGVALGMGLDRALMVRKGIPDIRYLRADDARIAEQMRDLTPWRPVSALPPVRRDLSVVTADDTDDESLGDAVRAALGERSADIESVHVRSRTRYAELSEAARARLGIHPGQTNAVVRLVIRPLSRTLTRAEANAIRNAVYRAIHLGPHVELA</sequence>
<dbReference type="PROSITE" id="PS50862">
    <property type="entry name" value="AA_TRNA_LIGASE_II"/>
    <property type="match status" value="1"/>
</dbReference>
<reference evidence="11 12" key="1">
    <citation type="submission" date="2017-10" db="EMBL/GenBank/DDBJ databases">
        <title>Comparative genomics between pathogenic Norcardia.</title>
        <authorList>
            <person name="Zeng L."/>
        </authorList>
    </citation>
    <scope>NUCLEOTIDE SEQUENCE [LARGE SCALE GENOMIC DNA]</scope>
    <source>
        <strain evidence="11 12">NC_YFY_NT001</strain>
    </source>
</reference>
<evidence type="ECO:0000259" key="9">
    <source>
        <dbReference type="PROSITE" id="PS50862"/>
    </source>
</evidence>
<dbReference type="InterPro" id="IPR002319">
    <property type="entry name" value="Phenylalanyl-tRNA_Synthase"/>
</dbReference>
<dbReference type="EMBL" id="CP023778">
    <property type="protein sequence ID" value="ATL66486.1"/>
    <property type="molecule type" value="Genomic_DNA"/>
</dbReference>
<evidence type="ECO:0000256" key="6">
    <source>
        <dbReference type="ARBA" id="ARBA00022946"/>
    </source>
</evidence>
<dbReference type="GO" id="GO:0006412">
    <property type="term" value="P:translation"/>
    <property type="evidence" value="ECO:0007669"/>
    <property type="project" value="UniProtKB-KW"/>
</dbReference>
<evidence type="ECO:0000259" key="10">
    <source>
        <dbReference type="PROSITE" id="PS51447"/>
    </source>
</evidence>
<evidence type="ECO:0000313" key="12">
    <source>
        <dbReference type="Proteomes" id="UP000221961"/>
    </source>
</evidence>
<dbReference type="PROSITE" id="PS51447">
    <property type="entry name" value="FDX_ACB"/>
    <property type="match status" value="1"/>
</dbReference>
<dbReference type="GO" id="GO:0004812">
    <property type="term" value="F:aminoacyl-tRNA ligase activity"/>
    <property type="evidence" value="ECO:0007669"/>
    <property type="project" value="UniProtKB-KW"/>
</dbReference>
<gene>
    <name evidence="11" type="ORF">CRH09_09980</name>
</gene>
<evidence type="ECO:0000256" key="1">
    <source>
        <dbReference type="ARBA" id="ARBA00008226"/>
    </source>
</evidence>
<feature type="domain" description="Aminoacyl-transfer RNA synthetases class-II family profile" evidence="9">
    <location>
        <begin position="122"/>
        <end position="263"/>
    </location>
</feature>
<dbReference type="InterPro" id="IPR005121">
    <property type="entry name" value="Fdx_antiC-bd"/>
</dbReference>
<dbReference type="GO" id="GO:0000049">
    <property type="term" value="F:tRNA binding"/>
    <property type="evidence" value="ECO:0007669"/>
    <property type="project" value="InterPro"/>
</dbReference>
<evidence type="ECO:0000256" key="5">
    <source>
        <dbReference type="ARBA" id="ARBA00022917"/>
    </source>
</evidence>
<evidence type="ECO:0000256" key="7">
    <source>
        <dbReference type="ARBA" id="ARBA00023146"/>
    </source>
</evidence>
<dbReference type="KEGG" id="ntp:CRH09_09980"/>
<dbReference type="Gene3D" id="3.30.70.380">
    <property type="entry name" value="Ferrodoxin-fold anticodon-binding domain"/>
    <property type="match status" value="1"/>
</dbReference>
<dbReference type="InterPro" id="IPR006195">
    <property type="entry name" value="aa-tRNA-synth_II"/>
</dbReference>
<accession>A0A291RFW8</accession>
<keyword evidence="3" id="KW-0547">Nucleotide-binding</keyword>
<keyword evidence="4" id="KW-0067">ATP-binding</keyword>
<dbReference type="Pfam" id="PF01409">
    <property type="entry name" value="tRNA-synt_2d"/>
    <property type="match status" value="1"/>
</dbReference>
<evidence type="ECO:0000256" key="3">
    <source>
        <dbReference type="ARBA" id="ARBA00022741"/>
    </source>
</evidence>
<evidence type="ECO:0000313" key="11">
    <source>
        <dbReference type="EMBL" id="ATL66486.1"/>
    </source>
</evidence>
<name>A0A291RFW8_9NOCA</name>
<evidence type="ECO:0000256" key="4">
    <source>
        <dbReference type="ARBA" id="ARBA00022840"/>
    </source>
</evidence>
<evidence type="ECO:0000256" key="2">
    <source>
        <dbReference type="ARBA" id="ARBA00022598"/>
    </source>
</evidence>
<keyword evidence="7" id="KW-0030">Aminoacyl-tRNA synthetase</keyword>
<comment type="similarity">
    <text evidence="1">Belongs to the class-II aminoacyl-tRNA synthetase family.</text>
</comment>
<organism evidence="11 12">
    <name type="scientific">Nocardia terpenica</name>
    <dbReference type="NCBI Taxonomy" id="455432"/>
    <lineage>
        <taxon>Bacteria</taxon>
        <taxon>Bacillati</taxon>
        <taxon>Actinomycetota</taxon>
        <taxon>Actinomycetes</taxon>
        <taxon>Mycobacteriales</taxon>
        <taxon>Nocardiaceae</taxon>
        <taxon>Nocardia</taxon>
    </lineage>
</organism>
<dbReference type="GO" id="GO:0005524">
    <property type="term" value="F:ATP binding"/>
    <property type="evidence" value="ECO:0007669"/>
    <property type="project" value="UniProtKB-KW"/>
</dbReference>
<dbReference type="InterPro" id="IPR045864">
    <property type="entry name" value="aa-tRNA-synth_II/BPL/LPL"/>
</dbReference>
<dbReference type="InterPro" id="IPR036690">
    <property type="entry name" value="Fdx_antiC-bd_sf"/>
</dbReference>
<evidence type="ECO:0000256" key="8">
    <source>
        <dbReference type="ARBA" id="ARBA00031194"/>
    </source>
</evidence>
<dbReference type="AlphaFoldDB" id="A0A291RFW8"/>
<keyword evidence="5" id="KW-0648">Protein biosynthesis</keyword>
<dbReference type="SUPFAM" id="SSF54991">
    <property type="entry name" value="Anticodon-binding domain of PheRS"/>
    <property type="match status" value="1"/>
</dbReference>
<dbReference type="Gene3D" id="3.30.930.10">
    <property type="entry name" value="Bira Bifunctional Protein, Domain 2"/>
    <property type="match status" value="1"/>
</dbReference>
<keyword evidence="6" id="KW-0809">Transit peptide</keyword>
<proteinExistence type="inferred from homology"/>
<dbReference type="GO" id="GO:0043039">
    <property type="term" value="P:tRNA aminoacylation"/>
    <property type="evidence" value="ECO:0007669"/>
    <property type="project" value="InterPro"/>
</dbReference>
<feature type="domain" description="FDX-ACB" evidence="10">
    <location>
        <begin position="268"/>
        <end position="374"/>
    </location>
</feature>